<dbReference type="PANTHER" id="PTHR11601">
    <property type="entry name" value="CYSTEINE DESULFURYLASE FAMILY MEMBER"/>
    <property type="match status" value="1"/>
</dbReference>
<comment type="pathway">
    <text evidence="10">Cofactor biosynthesis; iron-sulfur cluster biosynthesis.</text>
</comment>
<dbReference type="Gene3D" id="3.40.640.10">
    <property type="entry name" value="Type I PLP-dependent aspartate aminotransferase-like (Major domain)"/>
    <property type="match status" value="1"/>
</dbReference>
<keyword evidence="7 10" id="KW-0408">Iron</keyword>
<dbReference type="InterPro" id="IPR010240">
    <property type="entry name" value="Cys_deSase_IscS"/>
</dbReference>
<proteinExistence type="inferred from homology"/>
<evidence type="ECO:0000256" key="8">
    <source>
        <dbReference type="ARBA" id="ARBA00023014"/>
    </source>
</evidence>
<dbReference type="InterPro" id="IPR015421">
    <property type="entry name" value="PyrdxlP-dep_Trfase_major"/>
</dbReference>
<evidence type="ECO:0000313" key="15">
    <source>
        <dbReference type="Proteomes" id="UP000178606"/>
    </source>
</evidence>
<evidence type="ECO:0000256" key="2">
    <source>
        <dbReference type="ARBA" id="ARBA00006490"/>
    </source>
</evidence>
<evidence type="ECO:0000256" key="7">
    <source>
        <dbReference type="ARBA" id="ARBA00023004"/>
    </source>
</evidence>
<reference evidence="14 15" key="1">
    <citation type="journal article" date="2016" name="Nat. Commun.">
        <title>Thousands of microbial genomes shed light on interconnected biogeochemical processes in an aquifer system.</title>
        <authorList>
            <person name="Anantharaman K."/>
            <person name="Brown C.T."/>
            <person name="Hug L.A."/>
            <person name="Sharon I."/>
            <person name="Castelle C.J."/>
            <person name="Probst A.J."/>
            <person name="Thomas B.C."/>
            <person name="Singh A."/>
            <person name="Wilkins M.J."/>
            <person name="Karaoz U."/>
            <person name="Brodie E.L."/>
            <person name="Williams K.H."/>
            <person name="Hubbard S.S."/>
            <person name="Banfield J.F."/>
        </authorList>
    </citation>
    <scope>NUCLEOTIDE SEQUENCE [LARGE SCALE GENOMIC DNA]</scope>
    <source>
        <strain evidence="15">RIFCSPLOWO2_12_FULL_64_10</strain>
    </source>
</reference>
<evidence type="ECO:0000256" key="6">
    <source>
        <dbReference type="ARBA" id="ARBA00022898"/>
    </source>
</evidence>
<evidence type="ECO:0000256" key="3">
    <source>
        <dbReference type="ARBA" id="ARBA00022679"/>
    </source>
</evidence>
<keyword evidence="5 10" id="KW-0479">Metal-binding</keyword>
<evidence type="ECO:0000259" key="13">
    <source>
        <dbReference type="Pfam" id="PF00266"/>
    </source>
</evidence>
<feature type="binding site" evidence="10">
    <location>
        <position position="153"/>
    </location>
    <ligand>
        <name>pyridoxal 5'-phosphate</name>
        <dbReference type="ChEBI" id="CHEBI:597326"/>
    </ligand>
</feature>
<evidence type="ECO:0000256" key="1">
    <source>
        <dbReference type="ARBA" id="ARBA00001933"/>
    </source>
</evidence>
<evidence type="ECO:0000256" key="5">
    <source>
        <dbReference type="ARBA" id="ARBA00022723"/>
    </source>
</evidence>
<comment type="subunit">
    <text evidence="10">Homodimer. Forms a heterotetramer with IscU, interacts with other sulfur acceptors.</text>
</comment>
<evidence type="ECO:0000256" key="9">
    <source>
        <dbReference type="ARBA" id="ARBA00050776"/>
    </source>
</evidence>
<keyword evidence="8 10" id="KW-0411">Iron-sulfur</keyword>
<dbReference type="GO" id="GO:0031071">
    <property type="term" value="F:cysteine desulfurase activity"/>
    <property type="evidence" value="ECO:0007669"/>
    <property type="project" value="UniProtKB-UniRule"/>
</dbReference>
<comment type="subcellular location">
    <subcellularLocation>
        <location evidence="10">Cytoplasm</location>
    </subcellularLocation>
</comment>
<organism evidence="14 15">
    <name type="scientific">Handelsmanbacteria sp. (strain RIFCSPLOWO2_12_FULL_64_10)</name>
    <dbReference type="NCBI Taxonomy" id="1817868"/>
    <lineage>
        <taxon>Bacteria</taxon>
        <taxon>Candidatus Handelsmaniibacteriota</taxon>
    </lineage>
</organism>
<feature type="compositionally biased region" description="Basic and acidic residues" evidence="12">
    <location>
        <begin position="385"/>
        <end position="398"/>
    </location>
</feature>
<dbReference type="Gene3D" id="3.90.1150.10">
    <property type="entry name" value="Aspartate Aminotransferase, domain 1"/>
    <property type="match status" value="1"/>
</dbReference>
<gene>
    <name evidence="10" type="primary">iscS</name>
    <name evidence="14" type="ORF">A3F84_29000</name>
</gene>
<keyword evidence="4 10" id="KW-0001">2Fe-2S</keyword>
<keyword evidence="6 10" id="KW-0663">Pyridoxal phosphate</keyword>
<comment type="caution">
    <text evidence="14">The sequence shown here is derived from an EMBL/GenBank/DDBJ whole genome shotgun (WGS) entry which is preliminary data.</text>
</comment>
<dbReference type="GO" id="GO:0046872">
    <property type="term" value="F:metal ion binding"/>
    <property type="evidence" value="ECO:0007669"/>
    <property type="project" value="UniProtKB-KW"/>
</dbReference>
<feature type="domain" description="Aminotransferase class V" evidence="13">
    <location>
        <begin position="6"/>
        <end position="369"/>
    </location>
</feature>
<dbReference type="AlphaFoldDB" id="A0A1F6CKZ2"/>
<dbReference type="InterPro" id="IPR016454">
    <property type="entry name" value="Cysteine_dSase"/>
</dbReference>
<keyword evidence="10" id="KW-0963">Cytoplasm</keyword>
<dbReference type="HAMAP" id="MF_00331">
    <property type="entry name" value="Cys_desulf_IscS"/>
    <property type="match status" value="1"/>
</dbReference>
<evidence type="ECO:0000256" key="10">
    <source>
        <dbReference type="HAMAP-Rule" id="MF_00331"/>
    </source>
</evidence>
<dbReference type="InterPro" id="IPR015424">
    <property type="entry name" value="PyrdxlP-dep_Trfase"/>
</dbReference>
<dbReference type="PIRSF" id="PIRSF005572">
    <property type="entry name" value="NifS"/>
    <property type="match status" value="1"/>
</dbReference>
<dbReference type="GO" id="GO:0030170">
    <property type="term" value="F:pyridoxal phosphate binding"/>
    <property type="evidence" value="ECO:0007669"/>
    <property type="project" value="UniProtKB-UniRule"/>
</dbReference>
<evidence type="ECO:0000256" key="12">
    <source>
        <dbReference type="SAM" id="MobiDB-lite"/>
    </source>
</evidence>
<dbReference type="FunFam" id="3.40.640.10:FF:000003">
    <property type="entry name" value="Cysteine desulfurase IscS"/>
    <property type="match status" value="1"/>
</dbReference>
<dbReference type="NCBIfam" id="NF010611">
    <property type="entry name" value="PRK14012.1"/>
    <property type="match status" value="1"/>
</dbReference>
<comment type="function">
    <text evidence="10">Master enzyme that delivers sulfur to a number of partners involved in Fe-S cluster assembly, tRNA modification or cofactor biosynthesis. Catalyzes the removal of elemental sulfur atoms from cysteine to produce alanine. Functions as a sulfur delivery protein for Fe-S cluster synthesis onto IscU, an Fe-S scaffold assembly protein, as well as other S acceptor proteins.</text>
</comment>
<evidence type="ECO:0000313" key="14">
    <source>
        <dbReference type="EMBL" id="OGG49532.1"/>
    </source>
</evidence>
<comment type="cofactor">
    <cofactor evidence="1 10 11">
        <name>pyridoxal 5'-phosphate</name>
        <dbReference type="ChEBI" id="CHEBI:597326"/>
    </cofactor>
</comment>
<dbReference type="NCBIfam" id="NF002806">
    <property type="entry name" value="PRK02948.1"/>
    <property type="match status" value="1"/>
</dbReference>
<dbReference type="Proteomes" id="UP000178606">
    <property type="component" value="Unassembled WGS sequence"/>
</dbReference>
<dbReference type="PROSITE" id="PS00595">
    <property type="entry name" value="AA_TRANSFER_CLASS_5"/>
    <property type="match status" value="1"/>
</dbReference>
<feature type="binding site" evidence="10">
    <location>
        <begin position="201"/>
        <end position="203"/>
    </location>
    <ligand>
        <name>pyridoxal 5'-phosphate</name>
        <dbReference type="ChEBI" id="CHEBI:597326"/>
    </ligand>
</feature>
<evidence type="ECO:0000256" key="11">
    <source>
        <dbReference type="RuleBase" id="RU004504"/>
    </source>
</evidence>
<dbReference type="InterPro" id="IPR015422">
    <property type="entry name" value="PyrdxlP-dep_Trfase_small"/>
</dbReference>
<dbReference type="Pfam" id="PF00266">
    <property type="entry name" value="Aminotran_5"/>
    <property type="match status" value="1"/>
</dbReference>
<feature type="active site" description="Cysteine persulfide intermediate" evidence="10">
    <location>
        <position position="328"/>
    </location>
</feature>
<dbReference type="SUPFAM" id="SSF53383">
    <property type="entry name" value="PLP-dependent transferases"/>
    <property type="match status" value="1"/>
</dbReference>
<dbReference type="GO" id="GO:1990221">
    <property type="term" value="C:L-cysteine desulfurase complex"/>
    <property type="evidence" value="ECO:0007669"/>
    <property type="project" value="UniProtKB-ARBA"/>
</dbReference>
<feature type="binding site" evidence="10">
    <location>
        <position position="181"/>
    </location>
    <ligand>
        <name>pyridoxal 5'-phosphate</name>
        <dbReference type="ChEBI" id="CHEBI:597326"/>
    </ligand>
</feature>
<dbReference type="InterPro" id="IPR020578">
    <property type="entry name" value="Aminotrans_V_PyrdxlP_BS"/>
</dbReference>
<sequence>MLKLPIYMDCHATTPVDPRVLEAMLPYFTERFGNAASRHAYGWDAERAVDLAREQVASLIGASPKEIIFTSGATESNNLTLKGAAEFHREHGDHILTQATEHRAVLDTCRALERRGLRVTLLPVDRHGRVSAEQVREAITDQTILVSIMAANNEIGTLQPIRDIGRVCREKGVLFHTDAAQGVGRVKIDVEEMGIDLLSLSAHKIYGPKGIGALYVRGRRPRARIAPQMDGGGHERGLRSGTLNVPGVVGLGKACETCGHEMDVEQGRVRGLRDRLRDGILEQLSDAYLNGHPEERLPGNLHLSFARVEGELLLLGLKEIALSSGSACTSATLEPSHVLRALSVRDDLAHSSLRFGLGRFNTEEEVDYVVGRVVQEVTRLREMSPAPRVERDRPEDRVGATLAVAPLKGE</sequence>
<comment type="catalytic activity">
    <reaction evidence="9 10">
        <text>(sulfur carrier)-H + L-cysteine = (sulfur carrier)-SH + L-alanine</text>
        <dbReference type="Rhea" id="RHEA:43892"/>
        <dbReference type="Rhea" id="RHEA-COMP:14737"/>
        <dbReference type="Rhea" id="RHEA-COMP:14739"/>
        <dbReference type="ChEBI" id="CHEBI:29917"/>
        <dbReference type="ChEBI" id="CHEBI:35235"/>
        <dbReference type="ChEBI" id="CHEBI:57972"/>
        <dbReference type="ChEBI" id="CHEBI:64428"/>
        <dbReference type="EC" id="2.8.1.7"/>
    </reaction>
</comment>
<dbReference type="InterPro" id="IPR000192">
    <property type="entry name" value="Aminotrans_V_dom"/>
</dbReference>
<dbReference type="PANTHER" id="PTHR11601:SF34">
    <property type="entry name" value="CYSTEINE DESULFURASE"/>
    <property type="match status" value="1"/>
</dbReference>
<dbReference type="GO" id="GO:0051537">
    <property type="term" value="F:2 iron, 2 sulfur cluster binding"/>
    <property type="evidence" value="ECO:0007669"/>
    <property type="project" value="UniProtKB-UniRule"/>
</dbReference>
<evidence type="ECO:0000256" key="4">
    <source>
        <dbReference type="ARBA" id="ARBA00022714"/>
    </source>
</evidence>
<comment type="similarity">
    <text evidence="2 10">Belongs to the class-V pyridoxal-phosphate-dependent aminotransferase family. NifS/IscS subfamily.</text>
</comment>
<feature type="binding site" evidence="10">
    <location>
        <begin position="73"/>
        <end position="74"/>
    </location>
    <ligand>
        <name>pyridoxal 5'-phosphate</name>
        <dbReference type="ChEBI" id="CHEBI:597326"/>
    </ligand>
</feature>
<feature type="binding site" evidence="10">
    <location>
        <position position="242"/>
    </location>
    <ligand>
        <name>pyridoxal 5'-phosphate</name>
        <dbReference type="ChEBI" id="CHEBI:597326"/>
    </ligand>
</feature>
<protein>
    <recommendedName>
        <fullName evidence="10">Cysteine desulfurase IscS</fullName>
        <ecNumber evidence="10">2.8.1.7</ecNumber>
    </recommendedName>
</protein>
<feature type="modified residue" description="N6-(pyridoxal phosphate)lysine" evidence="10">
    <location>
        <position position="204"/>
    </location>
</feature>
<dbReference type="GO" id="GO:0044571">
    <property type="term" value="P:[2Fe-2S] cluster assembly"/>
    <property type="evidence" value="ECO:0007669"/>
    <property type="project" value="UniProtKB-UniRule"/>
</dbReference>
<dbReference type="EC" id="2.8.1.7" evidence="10"/>
<dbReference type="EMBL" id="MFKF01000229">
    <property type="protein sequence ID" value="OGG49532.1"/>
    <property type="molecule type" value="Genomic_DNA"/>
</dbReference>
<accession>A0A1F6CKZ2</accession>
<name>A0A1F6CKZ2_HANXR</name>
<feature type="binding site" description="via persulfide group" evidence="10">
    <location>
        <position position="328"/>
    </location>
    <ligand>
        <name>[2Fe-2S] cluster</name>
        <dbReference type="ChEBI" id="CHEBI:190135"/>
        <note>ligand shared with IscU</note>
    </ligand>
</feature>
<feature type="region of interest" description="Disordered" evidence="12">
    <location>
        <begin position="385"/>
        <end position="410"/>
    </location>
</feature>
<keyword evidence="3 10" id="KW-0808">Transferase</keyword>
<dbReference type="UniPathway" id="UPA00266"/>